<accession>M0QRZ5</accession>
<proteinExistence type="predicted"/>
<dbReference type="AlphaFoldDB" id="M0QRZ5"/>
<keyword evidence="3" id="KW-1185">Reference proteome</keyword>
<dbReference type="STRING" id="1223545.GS4_36_00430"/>
<evidence type="ECO:0000256" key="1">
    <source>
        <dbReference type="SAM" id="Phobius"/>
    </source>
</evidence>
<dbReference type="SUPFAM" id="SSF50998">
    <property type="entry name" value="Quinoprotein alcohol dehydrogenase-like"/>
    <property type="match status" value="1"/>
</dbReference>
<dbReference type="OrthoDB" id="4364694at2"/>
<name>M0QRZ5_9ACTN</name>
<protein>
    <submittedName>
        <fullName evidence="2">Uncharacterized protein</fullName>
    </submittedName>
</protein>
<dbReference type="InterPro" id="IPR015943">
    <property type="entry name" value="WD40/YVTN_repeat-like_dom_sf"/>
</dbReference>
<keyword evidence="1" id="KW-0812">Transmembrane</keyword>
<dbReference type="eggNOG" id="ENOG5033PSY">
    <property type="taxonomic scope" value="Bacteria"/>
</dbReference>
<dbReference type="EMBL" id="BANX01000036">
    <property type="protein sequence ID" value="GAC70557.1"/>
    <property type="molecule type" value="Genomic_DNA"/>
</dbReference>
<dbReference type="Gene3D" id="2.130.10.10">
    <property type="entry name" value="YVTN repeat-like/Quinoprotein amine dehydrogenase"/>
    <property type="match status" value="1"/>
</dbReference>
<keyword evidence="1" id="KW-0472">Membrane</keyword>
<sequence>MSVLSSVTGAARRLPFGIGTVSIVLVAALIACVGVVLAMGTPDTPDSYESGLLRSYPNAPAVAWTQSSDTLPGFGADTDIQVVDTWQESWLLAYPSGIGRAFLAVDRRTGAPLWDKPVISGLGGCAFDSTGTVGCAVKVGTVPDGFYVVDDDGTPRSRSPLDDTADVVGLGSAFLRIDQAGYGVSVRTPAGKTLWNRTFAAAAAARVEYGVVVISTVDGSEFVVDPRTGADRVACSVCEITVYPSGITVQHNEFGDEHTDTYGLSNGSLTDKPVWSGRGLRVVPGPTVLPVLTGVGAAQIQAGQGRYEMRDPADSEALWQITDPELSKANTRPCGSDVAFALKDRSRVVYDLADGNRIGTFGVPSLDSPDTNLDQLRCVGSSGDTLVFANPNQLTAFDARRGSVRWELPVIGTTQVVDGYIVLTQGTSLSVLRPN</sequence>
<evidence type="ECO:0000313" key="2">
    <source>
        <dbReference type="EMBL" id="GAC70557.1"/>
    </source>
</evidence>
<keyword evidence="1" id="KW-1133">Transmembrane helix</keyword>
<comment type="caution">
    <text evidence="2">The sequence shown here is derived from an EMBL/GenBank/DDBJ whole genome shotgun (WGS) entry which is preliminary data.</text>
</comment>
<feature type="transmembrane region" description="Helical" evidence="1">
    <location>
        <begin position="21"/>
        <end position="40"/>
    </location>
</feature>
<dbReference type="InterPro" id="IPR011047">
    <property type="entry name" value="Quinoprotein_ADH-like_sf"/>
</dbReference>
<organism evidence="2 3">
    <name type="scientific">Gordonia soli NBRC 108243</name>
    <dbReference type="NCBI Taxonomy" id="1223545"/>
    <lineage>
        <taxon>Bacteria</taxon>
        <taxon>Bacillati</taxon>
        <taxon>Actinomycetota</taxon>
        <taxon>Actinomycetes</taxon>
        <taxon>Mycobacteriales</taxon>
        <taxon>Gordoniaceae</taxon>
        <taxon>Gordonia</taxon>
    </lineage>
</organism>
<dbReference type="RefSeq" id="WP_007624675.1">
    <property type="nucleotide sequence ID" value="NZ_BANX01000036.1"/>
</dbReference>
<gene>
    <name evidence="2" type="ORF">GS4_36_00430</name>
</gene>
<evidence type="ECO:0000313" key="3">
    <source>
        <dbReference type="Proteomes" id="UP000011666"/>
    </source>
</evidence>
<dbReference type="Proteomes" id="UP000011666">
    <property type="component" value="Unassembled WGS sequence"/>
</dbReference>
<reference evidence="2 3" key="1">
    <citation type="submission" date="2013-01" db="EMBL/GenBank/DDBJ databases">
        <title>Whole genome shotgun sequence of Gordonia soli NBRC 108243.</title>
        <authorList>
            <person name="Isaki-Nakamura S."/>
            <person name="Hosoyama A."/>
            <person name="Tsuchikane K."/>
            <person name="Ando Y."/>
            <person name="Baba S."/>
            <person name="Ohji S."/>
            <person name="Hamada M."/>
            <person name="Tamura T."/>
            <person name="Yamazoe A."/>
            <person name="Yamazaki S."/>
            <person name="Fujita N."/>
        </authorList>
    </citation>
    <scope>NUCLEOTIDE SEQUENCE [LARGE SCALE GENOMIC DNA]</scope>
    <source>
        <strain evidence="2 3">NBRC 108243</strain>
    </source>
</reference>